<keyword evidence="1" id="KW-0732">Signal</keyword>
<name>A0A017HC34_9RHOB</name>
<evidence type="ECO:0000313" key="3">
    <source>
        <dbReference type="Proteomes" id="UP000025047"/>
    </source>
</evidence>
<organism evidence="2 3">
    <name type="scientific">Limimaricola hongkongensis DSM 17492</name>
    <dbReference type="NCBI Taxonomy" id="1122180"/>
    <lineage>
        <taxon>Bacteria</taxon>
        <taxon>Pseudomonadati</taxon>
        <taxon>Pseudomonadota</taxon>
        <taxon>Alphaproteobacteria</taxon>
        <taxon>Rhodobacterales</taxon>
        <taxon>Paracoccaceae</taxon>
        <taxon>Limimaricola</taxon>
    </lineage>
</organism>
<dbReference type="STRING" id="1122180.Lokhon_01778"/>
<gene>
    <name evidence="2" type="ORF">Lokhon_01778</name>
</gene>
<feature type="chain" id="PRO_5001495877" description="DUF2059 domain-containing protein" evidence="1">
    <location>
        <begin position="24"/>
        <end position="277"/>
    </location>
</feature>
<dbReference type="eggNOG" id="ENOG5033F44">
    <property type="taxonomic scope" value="Bacteria"/>
</dbReference>
<dbReference type="AlphaFoldDB" id="A0A017HC34"/>
<dbReference type="PATRIC" id="fig|1122180.6.peg.1760"/>
<dbReference type="EMBL" id="APGJ01000006">
    <property type="protein sequence ID" value="EYD71708.1"/>
    <property type="molecule type" value="Genomic_DNA"/>
</dbReference>
<accession>A0A017HC34</accession>
<evidence type="ECO:0008006" key="4">
    <source>
        <dbReference type="Google" id="ProtNLM"/>
    </source>
</evidence>
<evidence type="ECO:0000313" key="2">
    <source>
        <dbReference type="EMBL" id="EYD71708.1"/>
    </source>
</evidence>
<keyword evidence="3" id="KW-1185">Reference proteome</keyword>
<reference evidence="2 3" key="1">
    <citation type="submission" date="2013-03" db="EMBL/GenBank/DDBJ databases">
        <authorList>
            <person name="Fiebig A."/>
            <person name="Goeker M."/>
            <person name="Klenk H.-P.P."/>
        </authorList>
    </citation>
    <scope>NUCLEOTIDE SEQUENCE [LARGE SCALE GENOMIC DNA]</scope>
    <source>
        <strain evidence="2 3">DSM 17492</strain>
    </source>
</reference>
<feature type="signal peptide" evidence="1">
    <location>
        <begin position="1"/>
        <end position="23"/>
    </location>
</feature>
<sequence>MPHRARSIAAAALAAFAVLPATATVASPEIDRLVEALALDEVVAVMREEGLAYGADLGAELFPDGATGWGAEVARIYDAQAMRDALAGGLERGLVRDEIEPLLAFFEDGPGARFARLEASARRAMLAPGVEDEALQMAATAMHDETERFALVDGFVAANDLIETNVAGALNANLAFSQGLLDGGAFGGAVSEAEILGDVWAQEPQIRRDTTEWLYAFLFLAYGPAPADDLEAYTAFSKRPAGRALNRALFDAYDAMLTDISRQLGLSAARLMAGQEI</sequence>
<proteinExistence type="predicted"/>
<evidence type="ECO:0000256" key="1">
    <source>
        <dbReference type="SAM" id="SignalP"/>
    </source>
</evidence>
<protein>
    <recommendedName>
        <fullName evidence="4">DUF2059 domain-containing protein</fullName>
    </recommendedName>
</protein>
<dbReference type="Proteomes" id="UP000025047">
    <property type="component" value="Unassembled WGS sequence"/>
</dbReference>
<dbReference type="RefSeq" id="WP_051585590.1">
    <property type="nucleotide sequence ID" value="NZ_KB822998.1"/>
</dbReference>
<dbReference type="HOGENOM" id="CLU_075051_0_0_5"/>
<comment type="caution">
    <text evidence="2">The sequence shown here is derived from an EMBL/GenBank/DDBJ whole genome shotgun (WGS) entry which is preliminary data.</text>
</comment>